<proteinExistence type="predicted"/>
<dbReference type="OrthoDB" id="5188209at2"/>
<sequence length="85" mass="9408">MNVLGPPHSEKTIEPLAREFASWLRKSGGNVADAELRRRVLLMVTEGRNGHGWAENEVAAGRRALSCRSLESCGKFRFELVRDGG</sequence>
<accession>A0A558D402</accession>
<dbReference type="EMBL" id="VJWX01000060">
    <property type="protein sequence ID" value="TVT55731.1"/>
    <property type="molecule type" value="Genomic_DNA"/>
</dbReference>
<comment type="caution">
    <text evidence="1">The sequence shown here is derived from an EMBL/GenBank/DDBJ whole genome shotgun (WGS) entry which is preliminary data.</text>
</comment>
<dbReference type="AlphaFoldDB" id="A0A558D402"/>
<gene>
    <name evidence="1" type="ORF">FNH05_09200</name>
</gene>
<organism evidence="1 2">
    <name type="scientific">Amycolatopsis rhizosphaerae</name>
    <dbReference type="NCBI Taxonomy" id="2053003"/>
    <lineage>
        <taxon>Bacteria</taxon>
        <taxon>Bacillati</taxon>
        <taxon>Actinomycetota</taxon>
        <taxon>Actinomycetes</taxon>
        <taxon>Pseudonocardiales</taxon>
        <taxon>Pseudonocardiaceae</taxon>
        <taxon>Amycolatopsis</taxon>
    </lineage>
</organism>
<name>A0A558D402_9PSEU</name>
<dbReference type="RefSeq" id="WP_144586907.1">
    <property type="nucleotide sequence ID" value="NZ_VJWX01000060.1"/>
</dbReference>
<evidence type="ECO:0000313" key="2">
    <source>
        <dbReference type="Proteomes" id="UP000320011"/>
    </source>
</evidence>
<evidence type="ECO:0000313" key="1">
    <source>
        <dbReference type="EMBL" id="TVT55731.1"/>
    </source>
</evidence>
<dbReference type="Proteomes" id="UP000320011">
    <property type="component" value="Unassembled WGS sequence"/>
</dbReference>
<protein>
    <submittedName>
        <fullName evidence="1">Uncharacterized protein</fullName>
    </submittedName>
</protein>
<reference evidence="1 2" key="1">
    <citation type="submission" date="2019-07" db="EMBL/GenBank/DDBJ databases">
        <authorList>
            <person name="Duangmal K."/>
            <person name="Teo W.F.A."/>
        </authorList>
    </citation>
    <scope>NUCLEOTIDE SEQUENCE [LARGE SCALE GENOMIC DNA]</scope>
    <source>
        <strain evidence="1 2">TBRC 6029</strain>
    </source>
</reference>
<keyword evidence="2" id="KW-1185">Reference proteome</keyword>
<reference evidence="1 2" key="2">
    <citation type="submission" date="2019-08" db="EMBL/GenBank/DDBJ databases">
        <title>Amycolatopsis acidicola sp. nov., isolated from peat swamp forest soil.</title>
        <authorList>
            <person name="Srisuk N."/>
        </authorList>
    </citation>
    <scope>NUCLEOTIDE SEQUENCE [LARGE SCALE GENOMIC DNA]</scope>
    <source>
        <strain evidence="1 2">TBRC 6029</strain>
    </source>
</reference>